<dbReference type="PANTHER" id="PTHR11188">
    <property type="entry name" value="ARRESTIN DOMAIN CONTAINING PROTEIN"/>
    <property type="match status" value="1"/>
</dbReference>
<dbReference type="InterPro" id="IPR011022">
    <property type="entry name" value="Arrestin_C-like"/>
</dbReference>
<feature type="domain" description="Arrestin C-terminal-like" evidence="2">
    <location>
        <begin position="293"/>
        <end position="440"/>
    </location>
</feature>
<dbReference type="SMART" id="SM01017">
    <property type="entry name" value="Arrestin_C"/>
    <property type="match status" value="1"/>
</dbReference>
<dbReference type="OrthoDB" id="2333384at2759"/>
<dbReference type="GO" id="GO:0030674">
    <property type="term" value="F:protein-macromolecule adaptor activity"/>
    <property type="evidence" value="ECO:0007669"/>
    <property type="project" value="TreeGrafter"/>
</dbReference>
<accession>A0A1E3NNL4</accession>
<dbReference type="EMBL" id="KV454002">
    <property type="protein sequence ID" value="ODQ47682.1"/>
    <property type="molecule type" value="Genomic_DNA"/>
</dbReference>
<dbReference type="AlphaFoldDB" id="A0A1E3NNL4"/>
<gene>
    <name evidence="3" type="ORF">PICMEDRAFT_10652</name>
</gene>
<sequence length="779" mass="84349">MFRSGSPLTLDLKHKTASRSASPTGPSLGRHSGTPAYQDVRLHSTHKNVILVKGSPNESDPVAISGQVVFSLLATTCVSSISLNLRGTYNVHFVENFQASNGKVIATCPFLDSVDVLNCTWDNLLTSSQGRVVNSRAVPATPAVSASKTSSSSATPTSSKGLSILPRNFRSSQLLHNFSSCRTIRYNTDIRLGTTPFAGVDTENTVFELPPGNYSFPFHITLPGSIPETVESMKSVSIVYRFESKINALDPAKTAGSSDDGTTFTAHKYVRVIRTLSSLQLALNEDFLAENSWACKLQYKIRIPRKLVPVGSMLKIYLLIIPIMKQLKLGKITVQIAQYLKFHSSKPNEFGEKTFTDEKIVYQKSLPVVPHSHLPQDVWALEARLPTSDMLKNCSPDVETASHLISVKHKLIIFINLVNPDGHISQIKSKIPFGFYIKPNSRIYGKNVEINKDTGTVAFATGKSLVFDVDSDNNNISAGEDGDIPELIVSMCDELNPDSFLFKDNPNADEIDAAIADTPSPSPALMIPQLSENPNNCSTRCEVPPSYTESANDAVFEPNMWSEGTSPIPGTPRLETPTLEDFSPSSGSSSRLFKIAEDVPCYRKVYDDDASSIGEPAPLYSESHSHASATLRPRASSSSSSVLRSSMEKRHMKTVSASLPSSRPVSPLVSVSSTAFSLRRPPSNTLLNSNTTSSRNNNSSSGNNPPPGWLDACDVAARDSYNEDNSPSSNDGSKDSGENPIVSRHQTPRGQLDRSGLTSCFSSGMLSSSSSSELDLIGV</sequence>
<protein>
    <recommendedName>
        <fullName evidence="2">Arrestin C-terminal-like domain-containing protein</fullName>
    </recommendedName>
</protein>
<dbReference type="Pfam" id="PF02752">
    <property type="entry name" value="Arrestin_C"/>
    <property type="match status" value="1"/>
</dbReference>
<organism evidence="3 4">
    <name type="scientific">Pichia membranifaciens NRRL Y-2026</name>
    <dbReference type="NCBI Taxonomy" id="763406"/>
    <lineage>
        <taxon>Eukaryota</taxon>
        <taxon>Fungi</taxon>
        <taxon>Dikarya</taxon>
        <taxon>Ascomycota</taxon>
        <taxon>Saccharomycotina</taxon>
        <taxon>Pichiomycetes</taxon>
        <taxon>Pichiales</taxon>
        <taxon>Pichiaceae</taxon>
        <taxon>Pichia</taxon>
    </lineage>
</organism>
<dbReference type="Proteomes" id="UP000094455">
    <property type="component" value="Unassembled WGS sequence"/>
</dbReference>
<dbReference type="GO" id="GO:0070086">
    <property type="term" value="P:ubiquitin-dependent endocytosis"/>
    <property type="evidence" value="ECO:0007669"/>
    <property type="project" value="TreeGrafter"/>
</dbReference>
<proteinExistence type="predicted"/>
<feature type="compositionally biased region" description="Low complexity" evidence="1">
    <location>
        <begin position="757"/>
        <end position="779"/>
    </location>
</feature>
<feature type="region of interest" description="Disordered" evidence="1">
    <location>
        <begin position="617"/>
        <end position="779"/>
    </location>
</feature>
<feature type="compositionally biased region" description="Low complexity" evidence="1">
    <location>
        <begin position="681"/>
        <end position="703"/>
    </location>
</feature>
<evidence type="ECO:0000313" key="3">
    <source>
        <dbReference type="EMBL" id="ODQ47682.1"/>
    </source>
</evidence>
<dbReference type="InterPro" id="IPR014752">
    <property type="entry name" value="Arrestin-like_C"/>
</dbReference>
<feature type="region of interest" description="Disordered" evidence="1">
    <location>
        <begin position="1"/>
        <end position="35"/>
    </location>
</feature>
<name>A0A1E3NNL4_9ASCO</name>
<dbReference type="GO" id="GO:0005829">
    <property type="term" value="C:cytosol"/>
    <property type="evidence" value="ECO:0007669"/>
    <property type="project" value="TreeGrafter"/>
</dbReference>
<dbReference type="GO" id="GO:0005886">
    <property type="term" value="C:plasma membrane"/>
    <property type="evidence" value="ECO:0007669"/>
    <property type="project" value="TreeGrafter"/>
</dbReference>
<dbReference type="PANTHER" id="PTHR11188:SF62">
    <property type="entry name" value="ARRESTIN-RELATED TRAFFICKING ADAPTER 5"/>
    <property type="match status" value="1"/>
</dbReference>
<dbReference type="GO" id="GO:0031625">
    <property type="term" value="F:ubiquitin protein ligase binding"/>
    <property type="evidence" value="ECO:0007669"/>
    <property type="project" value="TreeGrafter"/>
</dbReference>
<feature type="compositionally biased region" description="Low complexity" evidence="1">
    <location>
        <begin position="627"/>
        <end position="645"/>
    </location>
</feature>
<evidence type="ECO:0000259" key="2">
    <source>
        <dbReference type="SMART" id="SM01017"/>
    </source>
</evidence>
<dbReference type="RefSeq" id="XP_019018795.1">
    <property type="nucleotide sequence ID" value="XM_019159703.1"/>
</dbReference>
<keyword evidence="4" id="KW-1185">Reference proteome</keyword>
<evidence type="ECO:0000313" key="4">
    <source>
        <dbReference type="Proteomes" id="UP000094455"/>
    </source>
</evidence>
<dbReference type="STRING" id="763406.A0A1E3NNL4"/>
<reference evidence="3 4" key="1">
    <citation type="journal article" date="2016" name="Proc. Natl. Acad. Sci. U.S.A.">
        <title>Comparative genomics of biotechnologically important yeasts.</title>
        <authorList>
            <person name="Riley R."/>
            <person name="Haridas S."/>
            <person name="Wolfe K.H."/>
            <person name="Lopes M.R."/>
            <person name="Hittinger C.T."/>
            <person name="Goeker M."/>
            <person name="Salamov A.A."/>
            <person name="Wisecaver J.H."/>
            <person name="Long T.M."/>
            <person name="Calvey C.H."/>
            <person name="Aerts A.L."/>
            <person name="Barry K.W."/>
            <person name="Choi C."/>
            <person name="Clum A."/>
            <person name="Coughlan A.Y."/>
            <person name="Deshpande S."/>
            <person name="Douglass A.P."/>
            <person name="Hanson S.J."/>
            <person name="Klenk H.-P."/>
            <person name="LaButti K.M."/>
            <person name="Lapidus A."/>
            <person name="Lindquist E.A."/>
            <person name="Lipzen A.M."/>
            <person name="Meier-Kolthoff J.P."/>
            <person name="Ohm R.A."/>
            <person name="Otillar R.P."/>
            <person name="Pangilinan J.L."/>
            <person name="Peng Y."/>
            <person name="Rokas A."/>
            <person name="Rosa C.A."/>
            <person name="Scheuner C."/>
            <person name="Sibirny A.A."/>
            <person name="Slot J.C."/>
            <person name="Stielow J.B."/>
            <person name="Sun H."/>
            <person name="Kurtzman C.P."/>
            <person name="Blackwell M."/>
            <person name="Grigoriev I.V."/>
            <person name="Jeffries T.W."/>
        </authorList>
    </citation>
    <scope>NUCLEOTIDE SEQUENCE [LARGE SCALE GENOMIC DNA]</scope>
    <source>
        <strain evidence="3 4">NRRL Y-2026</strain>
    </source>
</reference>
<dbReference type="GeneID" id="30176390"/>
<evidence type="ECO:0000256" key="1">
    <source>
        <dbReference type="SAM" id="MobiDB-lite"/>
    </source>
</evidence>
<feature type="compositionally biased region" description="Low complexity" evidence="1">
    <location>
        <begin position="655"/>
        <end position="673"/>
    </location>
</feature>
<dbReference type="Gene3D" id="2.60.40.640">
    <property type="match status" value="1"/>
</dbReference>
<dbReference type="InterPro" id="IPR050357">
    <property type="entry name" value="Arrestin_domain-protein"/>
</dbReference>
<feature type="region of interest" description="Disordered" evidence="1">
    <location>
        <begin position="565"/>
        <end position="589"/>
    </location>
</feature>